<sequence length="247" mass="28416">MPQSPLSPLHALFQLSRPPSSESFGSVQMVEIDTRCIEQLLGHLAQGLSVTSPTPHPPRKVKSTHSFEIGQSTIYFGEEDPQPKKSQELRIQTPRAAKGKHGSVRRVSGAALRLAHTLSLAIHFDHTFSLSQLAARDFCMLEAFIRDDYYINQRDMIVEKATILTAPLFIFTRSPYSYHSPELPRNPRNHYQARKTYLGHRRETRDMAIHHRDDRRDGANNHNAGQRPLSPPYHRPEYHRSHQHYFK</sequence>
<proteinExistence type="predicted"/>
<comment type="caution">
    <text evidence="2">The sequence shown here is derived from an EMBL/GenBank/DDBJ whole genome shotgun (WGS) entry which is preliminary data.</text>
</comment>
<protein>
    <submittedName>
        <fullName evidence="2">Uncharacterized protein</fullName>
    </submittedName>
</protein>
<evidence type="ECO:0000256" key="1">
    <source>
        <dbReference type="SAM" id="MobiDB-lite"/>
    </source>
</evidence>
<gene>
    <name evidence="2" type="primary">Necator_chrV.g18496</name>
    <name evidence="2" type="ORF">RB195_013705</name>
</gene>
<dbReference type="Proteomes" id="UP001303046">
    <property type="component" value="Unassembled WGS sequence"/>
</dbReference>
<accession>A0ABR1DWS6</accession>
<organism evidence="2 3">
    <name type="scientific">Necator americanus</name>
    <name type="common">Human hookworm</name>
    <dbReference type="NCBI Taxonomy" id="51031"/>
    <lineage>
        <taxon>Eukaryota</taxon>
        <taxon>Metazoa</taxon>
        <taxon>Ecdysozoa</taxon>
        <taxon>Nematoda</taxon>
        <taxon>Chromadorea</taxon>
        <taxon>Rhabditida</taxon>
        <taxon>Rhabditina</taxon>
        <taxon>Rhabditomorpha</taxon>
        <taxon>Strongyloidea</taxon>
        <taxon>Ancylostomatidae</taxon>
        <taxon>Bunostominae</taxon>
        <taxon>Necator</taxon>
    </lineage>
</organism>
<feature type="region of interest" description="Disordered" evidence="1">
    <location>
        <begin position="212"/>
        <end position="247"/>
    </location>
</feature>
<dbReference type="EMBL" id="JAVFWL010000005">
    <property type="protein sequence ID" value="KAK6754887.1"/>
    <property type="molecule type" value="Genomic_DNA"/>
</dbReference>
<evidence type="ECO:0000313" key="3">
    <source>
        <dbReference type="Proteomes" id="UP001303046"/>
    </source>
</evidence>
<evidence type="ECO:0000313" key="2">
    <source>
        <dbReference type="EMBL" id="KAK6754887.1"/>
    </source>
</evidence>
<reference evidence="2 3" key="1">
    <citation type="submission" date="2023-08" db="EMBL/GenBank/DDBJ databases">
        <title>A Necator americanus chromosomal reference genome.</title>
        <authorList>
            <person name="Ilik V."/>
            <person name="Petrzelkova K.J."/>
            <person name="Pardy F."/>
            <person name="Fuh T."/>
            <person name="Niatou-Singa F.S."/>
            <person name="Gouil Q."/>
            <person name="Baker L."/>
            <person name="Ritchie M.E."/>
            <person name="Jex A.R."/>
            <person name="Gazzola D."/>
            <person name="Li H."/>
            <person name="Toshio Fujiwara R."/>
            <person name="Zhan B."/>
            <person name="Aroian R.V."/>
            <person name="Pafco B."/>
            <person name="Schwarz E.M."/>
        </authorList>
    </citation>
    <scope>NUCLEOTIDE SEQUENCE [LARGE SCALE GENOMIC DNA]</scope>
    <source>
        <strain evidence="2 3">Aroian</strain>
        <tissue evidence="2">Whole animal</tissue>
    </source>
</reference>
<keyword evidence="3" id="KW-1185">Reference proteome</keyword>
<name>A0ABR1DWS6_NECAM</name>